<dbReference type="InterPro" id="IPR050508">
    <property type="entry name" value="Methyltransf_Superfamily"/>
</dbReference>
<evidence type="ECO:0000313" key="3">
    <source>
        <dbReference type="Proteomes" id="UP000318571"/>
    </source>
</evidence>
<keyword evidence="3" id="KW-1185">Reference proteome</keyword>
<dbReference type="Pfam" id="PF08241">
    <property type="entry name" value="Methyltransf_11"/>
    <property type="match status" value="1"/>
</dbReference>
<comment type="caution">
    <text evidence="2">The sequence shown here is derived from an EMBL/GenBank/DDBJ whole genome shotgun (WGS) entry which is preliminary data.</text>
</comment>
<dbReference type="GO" id="GO:0008757">
    <property type="term" value="F:S-adenosylmethionine-dependent methyltransferase activity"/>
    <property type="evidence" value="ECO:0007669"/>
    <property type="project" value="InterPro"/>
</dbReference>
<name>A0A553P8H7_TIGCA</name>
<sequence>MEELRSEIVSAFQIIESKQTDRVLCGVKRVSISPQNKANLSKNGRQIEKPEPLARPSEALAKKIAEHWENLAWQDFGLGQEASKTVLIGKTEDAPLLGSSQECEVVLLHVPKGSGISQFAEEANSWYHFLVVGPDAQIGFIQEKTRPIKLGESIPYLPAAPKVIKAGNELPLVSLVLRFGLLDGQQWLTDLKAGSNYADTIMKIPNIHEYYLEFVSDYEKVMRAWGYCMPEATVEFIMDHAHLGSDVKNVQVLDLGCGDGLVGLNLKKKGFLTLTGADFSENMLAKAKLRECYSELKQVNLLQDLPFQPNSFDLVVSVAVTTYLKPEVLRLWLKVAKKGGQIVFSHKTSIWDQWEVEQDAMEKEGLWKKVWIIPEPMPYLPSLKEDGQTPSPEMAKVYIYEKL</sequence>
<evidence type="ECO:0000313" key="2">
    <source>
        <dbReference type="EMBL" id="TRY73970.1"/>
    </source>
</evidence>
<dbReference type="STRING" id="6832.A0A553P8H7"/>
<accession>A0A553P8H7</accession>
<dbReference type="Proteomes" id="UP000318571">
    <property type="component" value="Chromosome 3"/>
</dbReference>
<evidence type="ECO:0000259" key="1">
    <source>
        <dbReference type="Pfam" id="PF08241"/>
    </source>
</evidence>
<dbReference type="PANTHER" id="PTHR42912:SF80">
    <property type="entry name" value="METHYLTRANSFERASE DOMAIN-CONTAINING PROTEIN"/>
    <property type="match status" value="1"/>
</dbReference>
<dbReference type="AlphaFoldDB" id="A0A553P8H7"/>
<dbReference type="CDD" id="cd02440">
    <property type="entry name" value="AdoMet_MTases"/>
    <property type="match status" value="1"/>
</dbReference>
<reference evidence="2 3" key="1">
    <citation type="journal article" date="2018" name="Nat. Ecol. Evol.">
        <title>Genomic signatures of mitonuclear coevolution across populations of Tigriopus californicus.</title>
        <authorList>
            <person name="Barreto F.S."/>
            <person name="Watson E.T."/>
            <person name="Lima T.G."/>
            <person name="Willett C.S."/>
            <person name="Edmands S."/>
            <person name="Li W."/>
            <person name="Burton R.S."/>
        </authorList>
    </citation>
    <scope>NUCLEOTIDE SEQUENCE [LARGE SCALE GENOMIC DNA]</scope>
    <source>
        <strain evidence="2 3">San Diego</strain>
    </source>
</reference>
<organism evidence="2 3">
    <name type="scientific">Tigriopus californicus</name>
    <name type="common">Marine copepod</name>
    <dbReference type="NCBI Taxonomy" id="6832"/>
    <lineage>
        <taxon>Eukaryota</taxon>
        <taxon>Metazoa</taxon>
        <taxon>Ecdysozoa</taxon>
        <taxon>Arthropoda</taxon>
        <taxon>Crustacea</taxon>
        <taxon>Multicrustacea</taxon>
        <taxon>Hexanauplia</taxon>
        <taxon>Copepoda</taxon>
        <taxon>Harpacticoida</taxon>
        <taxon>Harpacticidae</taxon>
        <taxon>Tigriopus</taxon>
    </lineage>
</organism>
<dbReference type="SUPFAM" id="SSF53335">
    <property type="entry name" value="S-adenosyl-L-methionine-dependent methyltransferases"/>
    <property type="match status" value="1"/>
</dbReference>
<dbReference type="InterPro" id="IPR013216">
    <property type="entry name" value="Methyltransf_11"/>
</dbReference>
<dbReference type="PANTHER" id="PTHR42912">
    <property type="entry name" value="METHYLTRANSFERASE"/>
    <property type="match status" value="1"/>
</dbReference>
<dbReference type="OrthoDB" id="3647at2759"/>
<proteinExistence type="predicted"/>
<protein>
    <recommendedName>
        <fullName evidence="1">Methyltransferase type 11 domain-containing protein</fullName>
    </recommendedName>
</protein>
<dbReference type="Gene3D" id="3.40.50.150">
    <property type="entry name" value="Vaccinia Virus protein VP39"/>
    <property type="match status" value="1"/>
</dbReference>
<gene>
    <name evidence="2" type="ORF">TCAL_02212</name>
</gene>
<feature type="domain" description="Methyltransferase type 11" evidence="1">
    <location>
        <begin position="253"/>
        <end position="344"/>
    </location>
</feature>
<dbReference type="EMBL" id="VCGU01000007">
    <property type="protein sequence ID" value="TRY73970.1"/>
    <property type="molecule type" value="Genomic_DNA"/>
</dbReference>
<dbReference type="InterPro" id="IPR029063">
    <property type="entry name" value="SAM-dependent_MTases_sf"/>
</dbReference>